<evidence type="ECO:0000256" key="1">
    <source>
        <dbReference type="SAM" id="MobiDB-lite"/>
    </source>
</evidence>
<evidence type="ECO:0000313" key="4">
    <source>
        <dbReference type="Proteomes" id="UP000274922"/>
    </source>
</evidence>
<dbReference type="Pfam" id="PF00042">
    <property type="entry name" value="Globin"/>
    <property type="match status" value="1"/>
</dbReference>
<keyword evidence="4" id="KW-1185">Reference proteome</keyword>
<dbReference type="GO" id="GO:0071949">
    <property type="term" value="F:FAD binding"/>
    <property type="evidence" value="ECO:0007669"/>
    <property type="project" value="TreeGrafter"/>
</dbReference>
<dbReference type="GO" id="GO:0046210">
    <property type="term" value="P:nitric oxide catabolic process"/>
    <property type="evidence" value="ECO:0007669"/>
    <property type="project" value="TreeGrafter"/>
</dbReference>
<proteinExistence type="predicted"/>
<protein>
    <recommendedName>
        <fullName evidence="2">Globin domain-containing protein</fullName>
    </recommendedName>
</protein>
<feature type="region of interest" description="Disordered" evidence="1">
    <location>
        <begin position="1"/>
        <end position="20"/>
    </location>
</feature>
<dbReference type="GO" id="GO:0019825">
    <property type="term" value="F:oxygen binding"/>
    <property type="evidence" value="ECO:0007669"/>
    <property type="project" value="InterPro"/>
</dbReference>
<dbReference type="GO" id="GO:0020037">
    <property type="term" value="F:heme binding"/>
    <property type="evidence" value="ECO:0007669"/>
    <property type="project" value="InterPro"/>
</dbReference>
<dbReference type="SUPFAM" id="SSF46458">
    <property type="entry name" value="Globin-like"/>
    <property type="match status" value="1"/>
</dbReference>
<evidence type="ECO:0000313" key="3">
    <source>
        <dbReference type="EMBL" id="RKP03977.1"/>
    </source>
</evidence>
<accession>A0A4P9XEJ5</accession>
<name>A0A4P9XEJ5_9FUNG</name>
<dbReference type="STRING" id="1555241.A0A4P9XEJ5"/>
<dbReference type="InterPro" id="IPR009050">
    <property type="entry name" value="Globin-like_sf"/>
</dbReference>
<evidence type="ECO:0000259" key="2">
    <source>
        <dbReference type="PROSITE" id="PS01033"/>
    </source>
</evidence>
<dbReference type="EMBL" id="ML014115">
    <property type="protein sequence ID" value="RKP03977.1"/>
    <property type="molecule type" value="Genomic_DNA"/>
</dbReference>
<dbReference type="PANTHER" id="PTHR43396">
    <property type="entry name" value="FLAVOHEMOPROTEIN"/>
    <property type="match status" value="1"/>
</dbReference>
<sequence>MDSGIGAPPPPASGASFSRSSGALGSFGRVLRSHKKKGNEGYVFPTEKDCMVIRESWRIITDPNRSRRPVVPYYPTSGGPVGVTVPPPAVGTPAAGAAAAAAAAHGAPFGLAMPGAGAGGPTDAASVVSGGPGAAEGVSVAEASIAVTAADAALSPAMLFTYAFYTHLLDQSPYLRPMFSDIGKQSSALSGLLEKVVKDVDKLMKLRPVVRRLGYKHHAVYGVTPPMYNAVGRSLTATVREWMLADGTWSPEIDWAWEAVYNILATWMKEGYYMTGDESNEGVKKEKCTIL</sequence>
<dbReference type="GO" id="GO:0071500">
    <property type="term" value="P:cellular response to nitrosative stress"/>
    <property type="evidence" value="ECO:0007669"/>
    <property type="project" value="TreeGrafter"/>
</dbReference>
<dbReference type="InterPro" id="IPR012292">
    <property type="entry name" value="Globin/Proto"/>
</dbReference>
<dbReference type="Gene3D" id="1.10.490.10">
    <property type="entry name" value="Globins"/>
    <property type="match status" value="1"/>
</dbReference>
<dbReference type="Proteomes" id="UP000274922">
    <property type="component" value="Unassembled WGS sequence"/>
</dbReference>
<dbReference type="PROSITE" id="PS01033">
    <property type="entry name" value="GLOBIN"/>
    <property type="match status" value="1"/>
</dbReference>
<gene>
    <name evidence="3" type="ORF">CXG81DRAFT_23389</name>
</gene>
<dbReference type="AlphaFoldDB" id="A0A4P9XEJ5"/>
<feature type="domain" description="Globin" evidence="2">
    <location>
        <begin position="137"/>
        <end position="273"/>
    </location>
</feature>
<dbReference type="PANTHER" id="PTHR43396:SF6">
    <property type="entry name" value="ABL201WP"/>
    <property type="match status" value="1"/>
</dbReference>
<organism evidence="3 4">
    <name type="scientific">Caulochytrium protostelioides</name>
    <dbReference type="NCBI Taxonomy" id="1555241"/>
    <lineage>
        <taxon>Eukaryota</taxon>
        <taxon>Fungi</taxon>
        <taxon>Fungi incertae sedis</taxon>
        <taxon>Chytridiomycota</taxon>
        <taxon>Chytridiomycota incertae sedis</taxon>
        <taxon>Chytridiomycetes</taxon>
        <taxon>Caulochytriales</taxon>
        <taxon>Caulochytriaceae</taxon>
        <taxon>Caulochytrium</taxon>
    </lineage>
</organism>
<dbReference type="OrthoDB" id="436496at2759"/>
<reference evidence="4" key="1">
    <citation type="journal article" date="2018" name="Nat. Microbiol.">
        <title>Leveraging single-cell genomics to expand the fungal tree of life.</title>
        <authorList>
            <person name="Ahrendt S.R."/>
            <person name="Quandt C.A."/>
            <person name="Ciobanu D."/>
            <person name="Clum A."/>
            <person name="Salamov A."/>
            <person name="Andreopoulos B."/>
            <person name="Cheng J.F."/>
            <person name="Woyke T."/>
            <person name="Pelin A."/>
            <person name="Henrissat B."/>
            <person name="Reynolds N.K."/>
            <person name="Benny G.L."/>
            <person name="Smith M.E."/>
            <person name="James T.Y."/>
            <person name="Grigoriev I.V."/>
        </authorList>
    </citation>
    <scope>NUCLEOTIDE SEQUENCE [LARGE SCALE GENOMIC DNA]</scope>
    <source>
        <strain evidence="4">ATCC 52028</strain>
    </source>
</reference>
<dbReference type="InterPro" id="IPR000971">
    <property type="entry name" value="Globin"/>
</dbReference>
<dbReference type="GO" id="GO:0008941">
    <property type="term" value="F:nitric oxide dioxygenase NAD(P)H activity"/>
    <property type="evidence" value="ECO:0007669"/>
    <property type="project" value="TreeGrafter"/>
</dbReference>